<reference evidence="2" key="1">
    <citation type="journal article" date="2022" name="Mol. Ecol. Resour.">
        <title>The genomes of chicory, endive, great burdock and yacon provide insights into Asteraceae palaeo-polyploidization history and plant inulin production.</title>
        <authorList>
            <person name="Fan W."/>
            <person name="Wang S."/>
            <person name="Wang H."/>
            <person name="Wang A."/>
            <person name="Jiang F."/>
            <person name="Liu H."/>
            <person name="Zhao H."/>
            <person name="Xu D."/>
            <person name="Zhang Y."/>
        </authorList>
    </citation>
    <scope>NUCLEOTIDE SEQUENCE [LARGE SCALE GENOMIC DNA]</scope>
    <source>
        <strain evidence="2">cv. Yunnan</strain>
    </source>
</reference>
<evidence type="ECO:0000313" key="2">
    <source>
        <dbReference type="Proteomes" id="UP001056120"/>
    </source>
</evidence>
<sequence>MSDEFPSNPSLNRDQLGYCVRALKSFKSKSAYQYPLTEKEFAIFEIVKCGKYFQPENGRSSFGSIYTDTRKVPTTDSSLELCHVQVYREESEDPPLPVWHIRYLEWPDEGVPSDTLAVREIFKRIWHIPSSEGPIVVHCSAGIGRTGTYCAIHNTIQRILVGDMSALDLNKTISTLRTQRMGMVQTLPSHASIEKTTHSTWIIPCELLQWVCQSSAFTIHGQSIAKYLLSINVLYTI</sequence>
<evidence type="ECO:0000313" key="1">
    <source>
        <dbReference type="EMBL" id="KAI3804132.1"/>
    </source>
</evidence>
<name>A0ACB9IAP6_9ASTR</name>
<keyword evidence="2" id="KW-1185">Reference proteome</keyword>
<comment type="caution">
    <text evidence="1">The sequence shown here is derived from an EMBL/GenBank/DDBJ whole genome shotgun (WGS) entry which is preliminary data.</text>
</comment>
<reference evidence="1 2" key="2">
    <citation type="journal article" date="2022" name="Mol. Ecol. Resour.">
        <title>The genomes of chicory, endive, great burdock and yacon provide insights into Asteraceae paleo-polyploidization history and plant inulin production.</title>
        <authorList>
            <person name="Fan W."/>
            <person name="Wang S."/>
            <person name="Wang H."/>
            <person name="Wang A."/>
            <person name="Jiang F."/>
            <person name="Liu H."/>
            <person name="Zhao H."/>
            <person name="Xu D."/>
            <person name="Zhang Y."/>
        </authorList>
    </citation>
    <scope>NUCLEOTIDE SEQUENCE [LARGE SCALE GENOMIC DNA]</scope>
    <source>
        <strain evidence="2">cv. Yunnan</strain>
        <tissue evidence="1">Leaves</tissue>
    </source>
</reference>
<proteinExistence type="predicted"/>
<gene>
    <name evidence="1" type="ORF">L1987_32304</name>
</gene>
<organism evidence="1 2">
    <name type="scientific">Smallanthus sonchifolius</name>
    <dbReference type="NCBI Taxonomy" id="185202"/>
    <lineage>
        <taxon>Eukaryota</taxon>
        <taxon>Viridiplantae</taxon>
        <taxon>Streptophyta</taxon>
        <taxon>Embryophyta</taxon>
        <taxon>Tracheophyta</taxon>
        <taxon>Spermatophyta</taxon>
        <taxon>Magnoliopsida</taxon>
        <taxon>eudicotyledons</taxon>
        <taxon>Gunneridae</taxon>
        <taxon>Pentapetalae</taxon>
        <taxon>asterids</taxon>
        <taxon>campanulids</taxon>
        <taxon>Asterales</taxon>
        <taxon>Asteraceae</taxon>
        <taxon>Asteroideae</taxon>
        <taxon>Heliantheae alliance</taxon>
        <taxon>Millerieae</taxon>
        <taxon>Smallanthus</taxon>
    </lineage>
</organism>
<dbReference type="EMBL" id="CM042027">
    <property type="protein sequence ID" value="KAI3804132.1"/>
    <property type="molecule type" value="Genomic_DNA"/>
</dbReference>
<accession>A0ACB9IAP6</accession>
<dbReference type="Proteomes" id="UP001056120">
    <property type="component" value="Linkage Group LG10"/>
</dbReference>
<protein>
    <submittedName>
        <fullName evidence="1">Uncharacterized protein</fullName>
    </submittedName>
</protein>